<evidence type="ECO:0000256" key="13">
    <source>
        <dbReference type="SAM" id="SignalP"/>
    </source>
</evidence>
<keyword evidence="15" id="KW-1185">Reference proteome</keyword>
<keyword evidence="5" id="KW-0812">Transmembrane</keyword>
<dbReference type="GO" id="GO:0000139">
    <property type="term" value="C:Golgi membrane"/>
    <property type="evidence" value="ECO:0007669"/>
    <property type="project" value="UniProtKB-SubCell"/>
</dbReference>
<evidence type="ECO:0000256" key="8">
    <source>
        <dbReference type="ARBA" id="ARBA00023034"/>
    </source>
</evidence>
<keyword evidence="6" id="KW-0735">Signal-anchor</keyword>
<keyword evidence="10" id="KW-0325">Glycoprotein</keyword>
<keyword evidence="8 12" id="KW-0333">Golgi apparatus</keyword>
<feature type="signal peptide" evidence="13">
    <location>
        <begin position="1"/>
        <end position="29"/>
    </location>
</feature>
<evidence type="ECO:0000313" key="15">
    <source>
        <dbReference type="Proteomes" id="UP001181693"/>
    </source>
</evidence>
<evidence type="ECO:0000256" key="10">
    <source>
        <dbReference type="ARBA" id="ARBA00023180"/>
    </source>
</evidence>
<evidence type="ECO:0000256" key="6">
    <source>
        <dbReference type="ARBA" id="ARBA00022968"/>
    </source>
</evidence>
<evidence type="ECO:0000256" key="2">
    <source>
        <dbReference type="ARBA" id="ARBA00008661"/>
    </source>
</evidence>
<dbReference type="Proteomes" id="UP001181693">
    <property type="component" value="Unassembled WGS sequence"/>
</dbReference>
<dbReference type="AlphaFoldDB" id="A0AAV3A0F0"/>
<evidence type="ECO:0000256" key="9">
    <source>
        <dbReference type="ARBA" id="ARBA00023136"/>
    </source>
</evidence>
<dbReference type="Gene3D" id="3.90.550.50">
    <property type="match status" value="1"/>
</dbReference>
<feature type="chain" id="PRO_5044010870" description="Hexosyltransferase" evidence="13">
    <location>
        <begin position="30"/>
        <end position="387"/>
    </location>
</feature>
<reference evidence="14" key="1">
    <citation type="thesis" date="2020" institute="ProQuest LLC" country="789 East Eisenhower Parkway, Ann Arbor, MI, USA">
        <title>Comparative Genomics and Chromosome Evolution.</title>
        <authorList>
            <person name="Mudd A.B."/>
        </authorList>
    </citation>
    <scope>NUCLEOTIDE SEQUENCE</scope>
    <source>
        <strain evidence="14">1538</strain>
        <tissue evidence="14">Blood</tissue>
    </source>
</reference>
<comment type="caution">
    <text evidence="14">The sequence shown here is derived from an EMBL/GenBank/DDBJ whole genome shotgun (WGS) entry which is preliminary data.</text>
</comment>
<dbReference type="PANTHER" id="PTHR11214">
    <property type="entry name" value="BETA-1,3-N-ACETYLGLUCOSAMINYLTRANSFERASE"/>
    <property type="match status" value="1"/>
</dbReference>
<evidence type="ECO:0000256" key="12">
    <source>
        <dbReference type="RuleBase" id="RU363063"/>
    </source>
</evidence>
<keyword evidence="13" id="KW-0732">Signal</keyword>
<dbReference type="GO" id="GO:0016266">
    <property type="term" value="P:protein O-linked glycosylation via N-acetyl-galactosamine"/>
    <property type="evidence" value="ECO:0007669"/>
    <property type="project" value="UniProtKB-ARBA"/>
</dbReference>
<dbReference type="GO" id="GO:0008499">
    <property type="term" value="F:N-acetyl-beta-D-glucosaminide beta-(1,3)-galactosyltransferase activity"/>
    <property type="evidence" value="ECO:0007669"/>
    <property type="project" value="UniProtKB-ARBA"/>
</dbReference>
<dbReference type="InterPro" id="IPR002659">
    <property type="entry name" value="Glyco_trans_31"/>
</dbReference>
<dbReference type="FunFam" id="3.90.550.50:FF:000009">
    <property type="entry name" value="Hexosyltransferase"/>
    <property type="match status" value="1"/>
</dbReference>
<accession>A0AAV3A0F0</accession>
<name>A0AAV3A0F0_PYXAD</name>
<sequence length="387" mass="44103">MRWSFVRAKHVLWLLVALFCLLVIMEVCKDGGGDGGEVRKDIKDVPPVLTKPKKWEMVSSCREDPFIKNITDFAQLPAIIQDFLRYKHCRNFPQILDAPMKCGGRNKSKGVFLLLAIKSSPQNYERRAVVRQTWGEETIYKGAHIKTIFLSGTSKNQREDRRLRQLLQIESEKYGDILQWDFHDTFYNLTLKQFLFHQWLTENCPGAHFIMNGDDDIFVNTYNVVKYLSDKRADSHLFVGQLIANVGPIRNPGSKYYVPVQVYSSDSYPAYCGGGGILMSRFTAHVIYNKSLDIPLIPIDDVYLGMCLNKAGLAPASHMAMSTVGVPVPSKDIDSFDPCFYRQLLMVHRFVPFEMMIMWNAVNDPDLHCGQKLSLYGGASDKLPNKL</sequence>
<keyword evidence="4" id="KW-0808">Transferase</keyword>
<evidence type="ECO:0000256" key="7">
    <source>
        <dbReference type="ARBA" id="ARBA00022989"/>
    </source>
</evidence>
<evidence type="ECO:0000256" key="1">
    <source>
        <dbReference type="ARBA" id="ARBA00004323"/>
    </source>
</evidence>
<proteinExistence type="inferred from homology"/>
<keyword evidence="9" id="KW-0472">Membrane</keyword>
<keyword evidence="7" id="KW-1133">Transmembrane helix</keyword>
<comment type="similarity">
    <text evidence="2 12">Belongs to the glycosyltransferase 31 family.</text>
</comment>
<protein>
    <recommendedName>
        <fullName evidence="12">Hexosyltransferase</fullName>
        <ecNumber evidence="12">2.4.1.-</ecNumber>
    </recommendedName>
</protein>
<comment type="subcellular location">
    <subcellularLocation>
        <location evidence="1 12">Golgi apparatus membrane</location>
        <topology evidence="1 12">Single-pass type II membrane protein</topology>
    </subcellularLocation>
</comment>
<dbReference type="GO" id="GO:0030311">
    <property type="term" value="P:poly-N-acetyllactosamine biosynthetic process"/>
    <property type="evidence" value="ECO:0007669"/>
    <property type="project" value="TreeGrafter"/>
</dbReference>
<dbReference type="EMBL" id="DYDO01000012">
    <property type="protein sequence ID" value="DBA15623.1"/>
    <property type="molecule type" value="Genomic_DNA"/>
</dbReference>
<evidence type="ECO:0000256" key="4">
    <source>
        <dbReference type="ARBA" id="ARBA00022679"/>
    </source>
</evidence>
<organism evidence="14 15">
    <name type="scientific">Pyxicephalus adspersus</name>
    <name type="common">African bullfrog</name>
    <dbReference type="NCBI Taxonomy" id="30357"/>
    <lineage>
        <taxon>Eukaryota</taxon>
        <taxon>Metazoa</taxon>
        <taxon>Chordata</taxon>
        <taxon>Craniata</taxon>
        <taxon>Vertebrata</taxon>
        <taxon>Euteleostomi</taxon>
        <taxon>Amphibia</taxon>
        <taxon>Batrachia</taxon>
        <taxon>Anura</taxon>
        <taxon>Neobatrachia</taxon>
        <taxon>Ranoidea</taxon>
        <taxon>Pyxicephalidae</taxon>
        <taxon>Pyxicephalinae</taxon>
        <taxon>Pyxicephalus</taxon>
    </lineage>
</organism>
<keyword evidence="3 12" id="KW-0328">Glycosyltransferase</keyword>
<comment type="pathway">
    <text evidence="11">Protein modification.</text>
</comment>
<dbReference type="Pfam" id="PF01762">
    <property type="entry name" value="Galactosyl_T"/>
    <property type="match status" value="1"/>
</dbReference>
<dbReference type="EC" id="2.4.1.-" evidence="12"/>
<gene>
    <name evidence="14" type="ORF">GDO54_004812</name>
</gene>
<evidence type="ECO:0000256" key="11">
    <source>
        <dbReference type="ARBA" id="ARBA00043952"/>
    </source>
</evidence>
<evidence type="ECO:0000256" key="5">
    <source>
        <dbReference type="ARBA" id="ARBA00022692"/>
    </source>
</evidence>
<evidence type="ECO:0000256" key="3">
    <source>
        <dbReference type="ARBA" id="ARBA00022676"/>
    </source>
</evidence>
<evidence type="ECO:0000313" key="14">
    <source>
        <dbReference type="EMBL" id="DBA15623.1"/>
    </source>
</evidence>
<dbReference type="PANTHER" id="PTHR11214:SF377">
    <property type="entry name" value="HEXOSYLTRANSFERASE"/>
    <property type="match status" value="1"/>
</dbReference>